<dbReference type="InterPro" id="IPR001296">
    <property type="entry name" value="Glyco_trans_1"/>
</dbReference>
<comment type="caution">
    <text evidence="3">The sequence shown here is derived from an EMBL/GenBank/DDBJ whole genome shotgun (WGS) entry which is preliminary data.</text>
</comment>
<dbReference type="PANTHER" id="PTHR12526">
    <property type="entry name" value="GLYCOSYLTRANSFERASE"/>
    <property type="match status" value="1"/>
</dbReference>
<dbReference type="SUPFAM" id="SSF53756">
    <property type="entry name" value="UDP-Glycosyltransferase/glycogen phosphorylase"/>
    <property type="match status" value="1"/>
</dbReference>
<sequence>MRSRIVCFSHLCNQTYITGAEKLILFLMRELRTNFNFECILIVPQEGILSQEAVNAGISYYVQPCRLFYSMMEPHADLHNELEQLRAHSEWDAVVGLLQRLAPDYVLTNTCVHAIPAVAAQSLNIPVIWQITEKIPDNAYTIHAAAIVHQYAEAVIGISQSAVAFMTRYPQAFPTSSPPVLFTLPPSWDDKALEPDLWPQSRAKKRVELGIAPEMCLVGYVAATITAQKGLEHFVWMAMQVAERNTSTRFIVIGCPAHQDYFERCQQLVQRSSLKDKFQFAGFENKIQHVYPAIDVVVTPSLFPEGFGMTALEGLIFGKPIVVYRSGGLEEIQQSMGNERFIADVGNWRELSDIVNGLISSPEQRTAVGIHNYNVVRQVYGIEHYRSLLTAFWNLFRAHKRTIIPVQTSTAESQHDLPKDANEVVRSSRPRKPIHKRKQSSKPRRVRLSPKSSRKSPSIRNRRKASTVSRATRPHKSPLSSARQRRRKRKKNVRRMRKVLRTASRR</sequence>
<reference evidence="3 4" key="1">
    <citation type="submission" date="2020-09" db="EMBL/GenBank/DDBJ databases">
        <title>Paenibacillus sp. CAU 1523 isolated from sand of Haeundae Beach.</title>
        <authorList>
            <person name="Kim W."/>
        </authorList>
    </citation>
    <scope>NUCLEOTIDE SEQUENCE [LARGE SCALE GENOMIC DNA]</scope>
    <source>
        <strain evidence="3 4">CAU 1523</strain>
    </source>
</reference>
<accession>A0ABR9B2W8</accession>
<feature type="compositionally biased region" description="Basic residues" evidence="1">
    <location>
        <begin position="483"/>
        <end position="506"/>
    </location>
</feature>
<feature type="compositionally biased region" description="Basic residues" evidence="1">
    <location>
        <begin position="428"/>
        <end position="454"/>
    </location>
</feature>
<dbReference type="Gene3D" id="3.40.50.2000">
    <property type="entry name" value="Glycogen Phosphorylase B"/>
    <property type="match status" value="2"/>
</dbReference>
<dbReference type="CDD" id="cd03801">
    <property type="entry name" value="GT4_PimA-like"/>
    <property type="match status" value="1"/>
</dbReference>
<gene>
    <name evidence="3" type="ORF">IFO66_18405</name>
</gene>
<dbReference type="Proteomes" id="UP000634529">
    <property type="component" value="Unassembled WGS sequence"/>
</dbReference>
<organism evidence="3 4">
    <name type="scientific">Paenibacillus arenosi</name>
    <dbReference type="NCBI Taxonomy" id="2774142"/>
    <lineage>
        <taxon>Bacteria</taxon>
        <taxon>Bacillati</taxon>
        <taxon>Bacillota</taxon>
        <taxon>Bacilli</taxon>
        <taxon>Bacillales</taxon>
        <taxon>Paenibacillaceae</taxon>
        <taxon>Paenibacillus</taxon>
    </lineage>
</organism>
<feature type="region of interest" description="Disordered" evidence="1">
    <location>
        <begin position="409"/>
        <end position="506"/>
    </location>
</feature>
<name>A0ABR9B2W8_9BACL</name>
<evidence type="ECO:0000256" key="1">
    <source>
        <dbReference type="SAM" id="MobiDB-lite"/>
    </source>
</evidence>
<evidence type="ECO:0000313" key="4">
    <source>
        <dbReference type="Proteomes" id="UP000634529"/>
    </source>
</evidence>
<keyword evidence="4" id="KW-1185">Reference proteome</keyword>
<evidence type="ECO:0000259" key="2">
    <source>
        <dbReference type="Pfam" id="PF00534"/>
    </source>
</evidence>
<protein>
    <submittedName>
        <fullName evidence="3">Glycosyltransferase family 4 protein</fullName>
    </submittedName>
</protein>
<dbReference type="Pfam" id="PF00534">
    <property type="entry name" value="Glycos_transf_1"/>
    <property type="match status" value="1"/>
</dbReference>
<dbReference type="EMBL" id="JACYTN010000020">
    <property type="protein sequence ID" value="MBD8500269.1"/>
    <property type="molecule type" value="Genomic_DNA"/>
</dbReference>
<evidence type="ECO:0000313" key="3">
    <source>
        <dbReference type="EMBL" id="MBD8500269.1"/>
    </source>
</evidence>
<feature type="compositionally biased region" description="Basic and acidic residues" evidence="1">
    <location>
        <begin position="413"/>
        <end position="423"/>
    </location>
</feature>
<dbReference type="RefSeq" id="WP_192026570.1">
    <property type="nucleotide sequence ID" value="NZ_JACYTN010000020.1"/>
</dbReference>
<proteinExistence type="predicted"/>
<feature type="domain" description="Glycosyl transferase family 1" evidence="2">
    <location>
        <begin position="208"/>
        <end position="369"/>
    </location>
</feature>